<dbReference type="AlphaFoldDB" id="A0A087SQ49"/>
<dbReference type="InterPro" id="IPR000330">
    <property type="entry name" value="SNF2_N"/>
</dbReference>
<dbReference type="Pfam" id="PF00176">
    <property type="entry name" value="SNF2-rel_dom"/>
    <property type="match status" value="2"/>
</dbReference>
<keyword evidence="1" id="KW-0378">Hydrolase</keyword>
<evidence type="ECO:0000256" key="1">
    <source>
        <dbReference type="ARBA" id="ARBA00022801"/>
    </source>
</evidence>
<feature type="domain" description="Helicase ATP-binding" evidence="3">
    <location>
        <begin position="53"/>
        <end position="186"/>
    </location>
</feature>
<dbReference type="InterPro" id="IPR027417">
    <property type="entry name" value="P-loop_NTPase"/>
</dbReference>
<dbReference type="InterPro" id="IPR050496">
    <property type="entry name" value="SNF2_RAD54_helicase_repair"/>
</dbReference>
<evidence type="ECO:0000256" key="2">
    <source>
        <dbReference type="SAM" id="MobiDB-lite"/>
    </source>
</evidence>
<evidence type="ECO:0000259" key="3">
    <source>
        <dbReference type="PROSITE" id="PS51192"/>
    </source>
</evidence>
<keyword evidence="6" id="KW-1185">Reference proteome</keyword>
<dbReference type="Gene3D" id="3.40.50.300">
    <property type="entry name" value="P-loop containing nucleotide triphosphate hydrolases"/>
    <property type="match status" value="1"/>
</dbReference>
<organism evidence="5 6">
    <name type="scientific">Auxenochlorella protothecoides</name>
    <name type="common">Green microalga</name>
    <name type="synonym">Chlorella protothecoides</name>
    <dbReference type="NCBI Taxonomy" id="3075"/>
    <lineage>
        <taxon>Eukaryota</taxon>
        <taxon>Viridiplantae</taxon>
        <taxon>Chlorophyta</taxon>
        <taxon>core chlorophytes</taxon>
        <taxon>Trebouxiophyceae</taxon>
        <taxon>Chlorellales</taxon>
        <taxon>Chlorellaceae</taxon>
        <taxon>Auxenochlorella</taxon>
    </lineage>
</organism>
<dbReference type="KEGG" id="apro:F751_5418"/>
<dbReference type="GO" id="GO:0015616">
    <property type="term" value="F:DNA translocase activity"/>
    <property type="evidence" value="ECO:0007669"/>
    <property type="project" value="TreeGrafter"/>
</dbReference>
<accession>A0A087SQ49</accession>
<feature type="region of interest" description="Disordered" evidence="2">
    <location>
        <begin position="304"/>
        <end position="323"/>
    </location>
</feature>
<dbReference type="PANTHER" id="PTHR45629:SF7">
    <property type="entry name" value="DNA EXCISION REPAIR PROTEIN ERCC-6-RELATED"/>
    <property type="match status" value="1"/>
</dbReference>
<dbReference type="SMART" id="SM00487">
    <property type="entry name" value="DEXDc"/>
    <property type="match status" value="1"/>
</dbReference>
<name>A0A087SQ49_AUXPR</name>
<dbReference type="InterPro" id="IPR001650">
    <property type="entry name" value="Helicase_C-like"/>
</dbReference>
<dbReference type="GO" id="GO:0005524">
    <property type="term" value="F:ATP binding"/>
    <property type="evidence" value="ECO:0007669"/>
    <property type="project" value="InterPro"/>
</dbReference>
<evidence type="ECO:0000313" key="5">
    <source>
        <dbReference type="EMBL" id="KFM27853.1"/>
    </source>
</evidence>
<dbReference type="SUPFAM" id="SSF52540">
    <property type="entry name" value="P-loop containing nucleoside triphosphate hydrolases"/>
    <property type="match status" value="2"/>
</dbReference>
<evidence type="ECO:0000259" key="4">
    <source>
        <dbReference type="PROSITE" id="PS51194"/>
    </source>
</evidence>
<sequence>MAETAIVLNREQWMGSQESGASGVRPVVVDPYLACHLRPHQVEGVRFLYECVVSGPPGQRGAILADEMGLGKTLQVLTLLWTLLRQNPQGSRPLVTKAIVVAPTTLVRNWEAEVRRWLGPERLRPLSLVAGPAQAEQGHRLKAAAGSKTISALGALGCPARVLLTGTPVQNAPREFFAMADFVRPGVLGDLPAFERVFGGPIARAQDRAGTEEDKALGRERARELVSRISGFMLRRTAEVNARFLPPLSVYIVFCRPSELQLREYRRVLQSTAVHTLLSNGPGDQALAVLSSLRKICNHPCLAPDPDRDAGLTPDSPPRPADSGKLAALDAMLAAALADPGERAVVVSQSTAALDLIGALCATRGWPCQRLDGATDPARRVDMVDAFNRHGVGRVFLLSTTAGGAGLNLVGAARLFLFDSHWNPAMDRQAMARIWRDGQKKACTVYRLLTTGRRGVWRWEVWGG</sequence>
<protein>
    <submittedName>
        <fullName evidence="5">DNA repair and recombination protein RAD54B</fullName>
    </submittedName>
</protein>
<dbReference type="Proteomes" id="UP000028924">
    <property type="component" value="Unassembled WGS sequence"/>
</dbReference>
<dbReference type="CDD" id="cd18793">
    <property type="entry name" value="SF2_C_SNF"/>
    <property type="match status" value="1"/>
</dbReference>
<dbReference type="Gene3D" id="1.20.120.850">
    <property type="entry name" value="SWI2/SNF2 ATPases, N-terminal domain"/>
    <property type="match status" value="1"/>
</dbReference>
<gene>
    <name evidence="5" type="ORF">F751_5418</name>
</gene>
<dbReference type="PANTHER" id="PTHR45629">
    <property type="entry name" value="SNF2/RAD54 FAMILY MEMBER"/>
    <property type="match status" value="1"/>
</dbReference>
<dbReference type="EMBL" id="KL662157">
    <property type="protein sequence ID" value="KFM27853.1"/>
    <property type="molecule type" value="Genomic_DNA"/>
</dbReference>
<dbReference type="OrthoDB" id="413460at2759"/>
<dbReference type="GO" id="GO:0007131">
    <property type="term" value="P:reciprocal meiotic recombination"/>
    <property type="evidence" value="ECO:0007669"/>
    <property type="project" value="TreeGrafter"/>
</dbReference>
<dbReference type="PROSITE" id="PS51194">
    <property type="entry name" value="HELICASE_CTER"/>
    <property type="match status" value="1"/>
</dbReference>
<dbReference type="GO" id="GO:0005634">
    <property type="term" value="C:nucleus"/>
    <property type="evidence" value="ECO:0007669"/>
    <property type="project" value="TreeGrafter"/>
</dbReference>
<dbReference type="Gene3D" id="3.40.50.10810">
    <property type="entry name" value="Tandem AAA-ATPase domain"/>
    <property type="match status" value="2"/>
</dbReference>
<dbReference type="InterPro" id="IPR014001">
    <property type="entry name" value="Helicase_ATP-bd"/>
</dbReference>
<reference evidence="5 6" key="1">
    <citation type="journal article" date="2014" name="BMC Genomics">
        <title>Oil accumulation mechanisms of the oleaginous microalga Chlorella protothecoides revealed through its genome, transcriptomes, and proteomes.</title>
        <authorList>
            <person name="Gao C."/>
            <person name="Wang Y."/>
            <person name="Shen Y."/>
            <person name="Yan D."/>
            <person name="He X."/>
            <person name="Dai J."/>
            <person name="Wu Q."/>
        </authorList>
    </citation>
    <scope>NUCLEOTIDE SEQUENCE [LARGE SCALE GENOMIC DNA]</scope>
    <source>
        <strain evidence="5 6">0710</strain>
    </source>
</reference>
<dbReference type="eggNOG" id="KOG0390">
    <property type="taxonomic scope" value="Eukaryota"/>
</dbReference>
<proteinExistence type="predicted"/>
<dbReference type="STRING" id="3075.A0A087SQ49"/>
<evidence type="ECO:0000313" key="6">
    <source>
        <dbReference type="Proteomes" id="UP000028924"/>
    </source>
</evidence>
<dbReference type="Pfam" id="PF00271">
    <property type="entry name" value="Helicase_C"/>
    <property type="match status" value="1"/>
</dbReference>
<dbReference type="InterPro" id="IPR038718">
    <property type="entry name" value="SNF2-like_sf"/>
</dbReference>
<feature type="domain" description="Helicase C-terminal" evidence="4">
    <location>
        <begin position="328"/>
        <end position="464"/>
    </location>
</feature>
<dbReference type="RefSeq" id="XP_011400842.1">
    <property type="nucleotide sequence ID" value="XM_011402540.1"/>
</dbReference>
<dbReference type="GO" id="GO:0016787">
    <property type="term" value="F:hydrolase activity"/>
    <property type="evidence" value="ECO:0007669"/>
    <property type="project" value="UniProtKB-KW"/>
</dbReference>
<dbReference type="InterPro" id="IPR049730">
    <property type="entry name" value="SNF2/RAD54-like_C"/>
</dbReference>
<dbReference type="GO" id="GO:0000724">
    <property type="term" value="P:double-strand break repair via homologous recombination"/>
    <property type="evidence" value="ECO:0007669"/>
    <property type="project" value="TreeGrafter"/>
</dbReference>
<dbReference type="PROSITE" id="PS51192">
    <property type="entry name" value="HELICASE_ATP_BIND_1"/>
    <property type="match status" value="1"/>
</dbReference>
<dbReference type="GeneID" id="23616809"/>
<dbReference type="SMART" id="SM00490">
    <property type="entry name" value="HELICc"/>
    <property type="match status" value="1"/>
</dbReference>